<feature type="domain" description="4'-phosphopantetheinyl transferase N-terminal" evidence="4">
    <location>
        <begin position="38"/>
        <end position="115"/>
    </location>
</feature>
<dbReference type="AlphaFoldDB" id="A0A4Y9SQJ4"/>
<evidence type="ECO:0000256" key="2">
    <source>
        <dbReference type="ARBA" id="ARBA00022679"/>
    </source>
</evidence>
<sequence>MTVLAADCFPTELPGNEVHVWIADPDQCDLTQLEDRHYRLLSAHERDKFRSFHFDKDRRQYLAAHALTRLVLSRYTRLAPEEIDFASGPNGKPCARLPAPHTTIRHNLSHTAGLVGCVLARGRACGIDIESCRPLPALESIVPTVCSPDEIAQLEALGAHARLHHFLRLWTLKEAYAKATSEGLGAALAQVSFRIEDEAVACLIKGHAAANWWFHSTLPTERHVLALAVSGASGPLSVSLHRLHL</sequence>
<dbReference type="GO" id="GO:0008897">
    <property type="term" value="F:holo-[acyl-carrier-protein] synthase activity"/>
    <property type="evidence" value="ECO:0007669"/>
    <property type="project" value="InterPro"/>
</dbReference>
<accession>A0A4Y9SQJ4</accession>
<dbReference type="InterPro" id="IPR055066">
    <property type="entry name" value="AASDHPPT_N"/>
</dbReference>
<dbReference type="InterPro" id="IPR008278">
    <property type="entry name" value="4-PPantetheinyl_Trfase_dom"/>
</dbReference>
<protein>
    <submittedName>
        <fullName evidence="5">4'-phosphopantetheinyl transferase superfamily protein</fullName>
    </submittedName>
</protein>
<evidence type="ECO:0000259" key="4">
    <source>
        <dbReference type="Pfam" id="PF22624"/>
    </source>
</evidence>
<dbReference type="Proteomes" id="UP000297258">
    <property type="component" value="Unassembled WGS sequence"/>
</dbReference>
<dbReference type="GO" id="GO:0019878">
    <property type="term" value="P:lysine biosynthetic process via aminoadipic acid"/>
    <property type="evidence" value="ECO:0007669"/>
    <property type="project" value="TreeGrafter"/>
</dbReference>
<keyword evidence="2 5" id="KW-0808">Transferase</keyword>
<keyword evidence="6" id="KW-1185">Reference proteome</keyword>
<dbReference type="EMBL" id="SPUM01000132">
    <property type="protein sequence ID" value="TFW28930.1"/>
    <property type="molecule type" value="Genomic_DNA"/>
</dbReference>
<dbReference type="Pfam" id="PF01648">
    <property type="entry name" value="ACPS"/>
    <property type="match status" value="1"/>
</dbReference>
<dbReference type="GO" id="GO:0005829">
    <property type="term" value="C:cytosol"/>
    <property type="evidence" value="ECO:0007669"/>
    <property type="project" value="TreeGrafter"/>
</dbReference>
<reference evidence="5 6" key="1">
    <citation type="submission" date="2019-03" db="EMBL/GenBank/DDBJ databases">
        <title>Draft genome of Massilia hortus sp. nov., a novel bacterial species of the Oxalobacteraceae family.</title>
        <authorList>
            <person name="Peta V."/>
            <person name="Raths R."/>
            <person name="Bucking H."/>
        </authorList>
    </citation>
    <scope>NUCLEOTIDE SEQUENCE [LARGE SCALE GENOMIC DNA]</scope>
    <source>
        <strain evidence="5 6">ONC3</strain>
    </source>
</reference>
<evidence type="ECO:0000313" key="6">
    <source>
        <dbReference type="Proteomes" id="UP000297258"/>
    </source>
</evidence>
<evidence type="ECO:0000313" key="5">
    <source>
        <dbReference type="EMBL" id="TFW28930.1"/>
    </source>
</evidence>
<dbReference type="RefSeq" id="WP_135191431.1">
    <property type="nucleotide sequence ID" value="NZ_SPUM01000132.1"/>
</dbReference>
<dbReference type="GO" id="GO:0000287">
    <property type="term" value="F:magnesium ion binding"/>
    <property type="evidence" value="ECO:0007669"/>
    <property type="project" value="InterPro"/>
</dbReference>
<evidence type="ECO:0000256" key="1">
    <source>
        <dbReference type="ARBA" id="ARBA00010990"/>
    </source>
</evidence>
<comment type="similarity">
    <text evidence="1">Belongs to the P-Pant transferase superfamily. Gsp/Sfp/HetI/AcpT family.</text>
</comment>
<dbReference type="OrthoDB" id="9808281at2"/>
<dbReference type="SUPFAM" id="SSF56214">
    <property type="entry name" value="4'-phosphopantetheinyl transferase"/>
    <property type="match status" value="2"/>
</dbReference>
<name>A0A4Y9SQJ4_9BURK</name>
<proteinExistence type="inferred from homology"/>
<dbReference type="PANTHER" id="PTHR12215">
    <property type="entry name" value="PHOSPHOPANTETHEINE TRANSFERASE"/>
    <property type="match status" value="1"/>
</dbReference>
<feature type="domain" description="4'-phosphopantetheinyl transferase" evidence="3">
    <location>
        <begin position="125"/>
        <end position="227"/>
    </location>
</feature>
<dbReference type="PANTHER" id="PTHR12215:SF10">
    <property type="entry name" value="L-AMINOADIPATE-SEMIALDEHYDE DEHYDROGENASE-PHOSPHOPANTETHEINYL TRANSFERASE"/>
    <property type="match status" value="1"/>
</dbReference>
<dbReference type="InterPro" id="IPR037143">
    <property type="entry name" value="4-PPantetheinyl_Trfase_dom_sf"/>
</dbReference>
<gene>
    <name evidence="5" type="ORF">E4O92_20075</name>
</gene>
<comment type="caution">
    <text evidence="5">The sequence shown here is derived from an EMBL/GenBank/DDBJ whole genome shotgun (WGS) entry which is preliminary data.</text>
</comment>
<dbReference type="Pfam" id="PF22624">
    <property type="entry name" value="AASDHPPT_N"/>
    <property type="match status" value="1"/>
</dbReference>
<dbReference type="Gene3D" id="3.90.470.20">
    <property type="entry name" value="4'-phosphopantetheinyl transferase domain"/>
    <property type="match status" value="2"/>
</dbReference>
<dbReference type="InterPro" id="IPR050559">
    <property type="entry name" value="P-Pant_transferase_sf"/>
</dbReference>
<organism evidence="5 6">
    <name type="scientific">Massilia horti</name>
    <dbReference type="NCBI Taxonomy" id="2562153"/>
    <lineage>
        <taxon>Bacteria</taxon>
        <taxon>Pseudomonadati</taxon>
        <taxon>Pseudomonadota</taxon>
        <taxon>Betaproteobacteria</taxon>
        <taxon>Burkholderiales</taxon>
        <taxon>Oxalobacteraceae</taxon>
        <taxon>Telluria group</taxon>
        <taxon>Massilia</taxon>
    </lineage>
</organism>
<evidence type="ECO:0000259" key="3">
    <source>
        <dbReference type="Pfam" id="PF01648"/>
    </source>
</evidence>